<keyword evidence="2" id="KW-0804">Transcription</keyword>
<protein>
    <submittedName>
        <fullName evidence="5">NR LBD domain-containing protein</fullName>
    </submittedName>
</protein>
<dbReference type="InterPro" id="IPR035500">
    <property type="entry name" value="NHR-like_dom_sf"/>
</dbReference>
<dbReference type="PROSITE" id="PS51843">
    <property type="entry name" value="NR_LBD"/>
    <property type="match status" value="1"/>
</dbReference>
<evidence type="ECO:0000313" key="6">
    <source>
        <dbReference type="Proteomes" id="UP000001940"/>
    </source>
</evidence>
<dbReference type="WormBase" id="Y46H3D.5a">
    <property type="protein sequence ID" value="CE38005"/>
    <property type="gene ID" value="WBGene00003700"/>
    <property type="gene designation" value="nhr-110"/>
</dbReference>
<reference evidence="5 6" key="1">
    <citation type="journal article" date="1998" name="Science">
        <title>Genome sequence of the nematode C. elegans: a platform for investigating biology.</title>
        <authorList>
            <consortium name="The C. elegans sequencing consortium"/>
            <person name="Sulson J.E."/>
            <person name="Waterston R."/>
        </authorList>
    </citation>
    <scope>NUCLEOTIDE SEQUENCE [LARGE SCALE GENOMIC DNA]</scope>
    <source>
        <strain evidence="5 6">Bristol N2</strain>
    </source>
</reference>
<dbReference type="CTD" id="178651"/>
<name>Q966B9_CAEEL</name>
<dbReference type="Bgee" id="WBGene00003700">
    <property type="expression patterns" value="Expressed in larva and 1 other cell type or tissue"/>
</dbReference>
<dbReference type="Pfam" id="PF00104">
    <property type="entry name" value="Hormone_recep"/>
    <property type="match status" value="1"/>
</dbReference>
<dbReference type="Gene3D" id="1.10.565.10">
    <property type="entry name" value="Retinoid X Receptor"/>
    <property type="match status" value="1"/>
</dbReference>
<dbReference type="AlphaFoldDB" id="Q966B9"/>
<organism evidence="5 6">
    <name type="scientific">Caenorhabditis elegans</name>
    <dbReference type="NCBI Taxonomy" id="6239"/>
    <lineage>
        <taxon>Eukaryota</taxon>
        <taxon>Metazoa</taxon>
        <taxon>Ecdysozoa</taxon>
        <taxon>Nematoda</taxon>
        <taxon>Chromadorea</taxon>
        <taxon>Rhabditida</taxon>
        <taxon>Rhabditina</taxon>
        <taxon>Rhabditomorpha</taxon>
        <taxon>Rhabditoidea</taxon>
        <taxon>Rhabditidae</taxon>
        <taxon>Peloderinae</taxon>
        <taxon>Caenorhabditis</taxon>
    </lineage>
</organism>
<keyword evidence="1" id="KW-0805">Transcription regulation</keyword>
<dbReference type="SUPFAM" id="SSF48508">
    <property type="entry name" value="Nuclear receptor ligand-binding domain"/>
    <property type="match status" value="1"/>
</dbReference>
<dbReference type="UCSC" id="Y46H3D.5a.1">
    <property type="organism name" value="c. elegans"/>
</dbReference>
<dbReference type="OrthoDB" id="5788487at2759"/>
<dbReference type="Proteomes" id="UP000001940">
    <property type="component" value="Chromosome V"/>
</dbReference>
<evidence type="ECO:0000259" key="4">
    <source>
        <dbReference type="PROSITE" id="PS51843"/>
    </source>
</evidence>
<dbReference type="InterPro" id="IPR051152">
    <property type="entry name" value="C.elegans_Orphan_NR"/>
</dbReference>
<dbReference type="PANTHER" id="PTHR45680">
    <property type="entry name" value="NUCLEAR HORMONE RECEPTOR FAMILY"/>
    <property type="match status" value="1"/>
</dbReference>
<gene>
    <name evidence="5 7" type="primary">nhr-110</name>
    <name evidence="5" type="ORF">CELE_Y46H3D.5</name>
    <name evidence="7" type="ORF">Y46H3D.5</name>
</gene>
<dbReference type="EMBL" id="BX284605">
    <property type="protein sequence ID" value="CCD69584.1"/>
    <property type="molecule type" value="Genomic_DNA"/>
</dbReference>
<evidence type="ECO:0000256" key="3">
    <source>
        <dbReference type="ARBA" id="ARBA00023170"/>
    </source>
</evidence>
<sequence length="326" mass="38154">MSPENIQYDRDKFESILKSSKNNRHLQIPNTVESQLCISPLVSFSNRREKSSKCIDISQIVKKAVAKLLNPAMIRNIDSTSNLEQLTSGFKNLQSGQKENIPKIDHITLAHQTQHFNSSMCSAAVWLGYSDRFKTYSDMQKIKVLQAIWCIWGRLEGIVMTAKMRIIGKCEKEQFFLTSDTLIVYDNFSSDLDYCSTYPFEEMKYFFIPREMFHEDVISELVKVQPDDVETTYLMSVVCLQLTGKRYGGLIQEEMEQFQDILSNDLHEYYINNKMPKYLLRIKQLMRVKEMFLRNLNIRMEKYKIAGVFNVFNRPISNLEFFTVPI</sequence>
<dbReference type="AGR" id="WB:WBGene00003700"/>
<dbReference type="ExpressionAtlas" id="Q966B9">
    <property type="expression patterns" value="baseline and differential"/>
</dbReference>
<evidence type="ECO:0000313" key="5">
    <source>
        <dbReference type="EMBL" id="CCD69584.1"/>
    </source>
</evidence>
<evidence type="ECO:0000256" key="1">
    <source>
        <dbReference type="ARBA" id="ARBA00023015"/>
    </source>
</evidence>
<keyword evidence="6" id="KW-1185">Reference proteome</keyword>
<dbReference type="GeneID" id="178651"/>
<dbReference type="HOGENOM" id="CLU_007368_7_1_1"/>
<accession>Q966B9</accession>
<dbReference type="PANTHER" id="PTHR45680:SF33">
    <property type="entry name" value="NR LBD DOMAIN-CONTAINING PROTEIN-RELATED"/>
    <property type="match status" value="1"/>
</dbReference>
<dbReference type="RefSeq" id="NP_001379883.1">
    <property type="nucleotide sequence ID" value="NM_001392479.1"/>
</dbReference>
<evidence type="ECO:0000313" key="7">
    <source>
        <dbReference type="WormBase" id="Y46H3D.5a"/>
    </source>
</evidence>
<proteinExistence type="predicted"/>
<evidence type="ECO:0000256" key="2">
    <source>
        <dbReference type="ARBA" id="ARBA00023163"/>
    </source>
</evidence>
<dbReference type="SMR" id="Q966B9"/>
<dbReference type="SMART" id="SM00430">
    <property type="entry name" value="HOLI"/>
    <property type="match status" value="1"/>
</dbReference>
<feature type="domain" description="NR LBD" evidence="4">
    <location>
        <begin position="72"/>
        <end position="325"/>
    </location>
</feature>
<keyword evidence="3" id="KW-0675">Receptor</keyword>
<dbReference type="InterPro" id="IPR000536">
    <property type="entry name" value="Nucl_hrmn_rcpt_lig-bd"/>
</dbReference>